<keyword evidence="2" id="KW-1185">Reference proteome</keyword>
<name>A0A428QLR5_9HYPO</name>
<protein>
    <submittedName>
        <fullName evidence="1">Uncharacterized protein</fullName>
    </submittedName>
</protein>
<organism evidence="1 2">
    <name type="scientific">Fusarium floridanum</name>
    <dbReference type="NCBI Taxonomy" id="1325733"/>
    <lineage>
        <taxon>Eukaryota</taxon>
        <taxon>Fungi</taxon>
        <taxon>Dikarya</taxon>
        <taxon>Ascomycota</taxon>
        <taxon>Pezizomycotina</taxon>
        <taxon>Sordariomycetes</taxon>
        <taxon>Hypocreomycetidae</taxon>
        <taxon>Hypocreales</taxon>
        <taxon>Nectriaceae</taxon>
        <taxon>Fusarium</taxon>
        <taxon>Fusarium solani species complex</taxon>
    </lineage>
</organism>
<gene>
    <name evidence="1" type="ORF">CEP51_012870</name>
</gene>
<comment type="caution">
    <text evidence="1">The sequence shown here is derived from an EMBL/GenBank/DDBJ whole genome shotgun (WGS) entry which is preliminary data.</text>
</comment>
<dbReference type="EMBL" id="NKCL01000503">
    <property type="protein sequence ID" value="RSL66216.1"/>
    <property type="molecule type" value="Genomic_DNA"/>
</dbReference>
<evidence type="ECO:0000313" key="1">
    <source>
        <dbReference type="EMBL" id="RSL66216.1"/>
    </source>
</evidence>
<proteinExistence type="predicted"/>
<evidence type="ECO:0000313" key="2">
    <source>
        <dbReference type="Proteomes" id="UP000287972"/>
    </source>
</evidence>
<dbReference type="Proteomes" id="UP000287972">
    <property type="component" value="Unassembled WGS sequence"/>
</dbReference>
<accession>A0A428QLR5</accession>
<sequence>MLTCLTQKAIYFQTMNPTELLLSLGNFNTNRKVIKTEERAQKKRLWLPMGIRRVFFWAGSDNEPSSDIMDTLELTQSIPARQQKTRWGKRQPEEESGLANTCAALLDNMRKTNDRQRHRLSRIFLALLDWFTNPEGLHALCTLIVTIALAIPAAIPSSAGFYYREKGL</sequence>
<dbReference type="AlphaFoldDB" id="A0A428QLR5"/>
<reference evidence="1 2" key="1">
    <citation type="submission" date="2017-06" db="EMBL/GenBank/DDBJ databases">
        <title>Comparative genomic analysis of Ambrosia Fusariam Clade fungi.</title>
        <authorList>
            <person name="Stajich J.E."/>
            <person name="Carrillo J."/>
            <person name="Kijimoto T."/>
            <person name="Eskalen A."/>
            <person name="O'Donnell K."/>
            <person name="Kasson M."/>
        </authorList>
    </citation>
    <scope>NUCLEOTIDE SEQUENCE [LARGE SCALE GENOMIC DNA]</scope>
    <source>
        <strain evidence="1 2">NRRL62606</strain>
    </source>
</reference>